<dbReference type="AlphaFoldDB" id="A0A6H5IL66"/>
<feature type="compositionally biased region" description="Basic and acidic residues" evidence="1">
    <location>
        <begin position="29"/>
        <end position="39"/>
    </location>
</feature>
<keyword evidence="3" id="KW-1185">Reference proteome</keyword>
<sequence>MTWVKEVAPRGWWTIPDCDAAASGMGRSRQTDPKSELIRRSQTVKNHTRKMALGGEYHTHKA</sequence>
<protein>
    <submittedName>
        <fullName evidence="2">Uncharacterized protein</fullName>
    </submittedName>
</protein>
<dbReference type="Proteomes" id="UP000479190">
    <property type="component" value="Unassembled WGS sequence"/>
</dbReference>
<organism evidence="2 3">
    <name type="scientific">Trichogramma brassicae</name>
    <dbReference type="NCBI Taxonomy" id="86971"/>
    <lineage>
        <taxon>Eukaryota</taxon>
        <taxon>Metazoa</taxon>
        <taxon>Ecdysozoa</taxon>
        <taxon>Arthropoda</taxon>
        <taxon>Hexapoda</taxon>
        <taxon>Insecta</taxon>
        <taxon>Pterygota</taxon>
        <taxon>Neoptera</taxon>
        <taxon>Endopterygota</taxon>
        <taxon>Hymenoptera</taxon>
        <taxon>Apocrita</taxon>
        <taxon>Proctotrupomorpha</taxon>
        <taxon>Chalcidoidea</taxon>
        <taxon>Trichogrammatidae</taxon>
        <taxon>Trichogramma</taxon>
    </lineage>
</organism>
<dbReference type="EMBL" id="CADCXV010000859">
    <property type="protein sequence ID" value="CAB0037523.1"/>
    <property type="molecule type" value="Genomic_DNA"/>
</dbReference>
<proteinExistence type="predicted"/>
<evidence type="ECO:0000256" key="1">
    <source>
        <dbReference type="SAM" id="MobiDB-lite"/>
    </source>
</evidence>
<accession>A0A6H5IL66</accession>
<reference evidence="2 3" key="1">
    <citation type="submission" date="2020-02" db="EMBL/GenBank/DDBJ databases">
        <authorList>
            <person name="Ferguson B K."/>
        </authorList>
    </citation>
    <scope>NUCLEOTIDE SEQUENCE [LARGE SCALE GENOMIC DNA]</scope>
</reference>
<gene>
    <name evidence="2" type="ORF">TBRA_LOCUS9350</name>
</gene>
<feature type="region of interest" description="Disordered" evidence="1">
    <location>
        <begin position="21"/>
        <end position="62"/>
    </location>
</feature>
<evidence type="ECO:0000313" key="2">
    <source>
        <dbReference type="EMBL" id="CAB0037523.1"/>
    </source>
</evidence>
<evidence type="ECO:0000313" key="3">
    <source>
        <dbReference type="Proteomes" id="UP000479190"/>
    </source>
</evidence>
<name>A0A6H5IL66_9HYME</name>